<name>W6M6U5_9GAMM</name>
<dbReference type="Gene3D" id="2.60.40.1180">
    <property type="entry name" value="Golgi alpha-mannosidase II"/>
    <property type="match status" value="1"/>
</dbReference>
<comment type="caution">
    <text evidence="5">The sequence shown here is derived from an EMBL/GenBank/DDBJ whole genome shotgun (WGS) entry which is preliminary data.</text>
</comment>
<dbReference type="Proteomes" id="UP000035760">
    <property type="component" value="Unassembled WGS sequence"/>
</dbReference>
<dbReference type="SMART" id="SM00642">
    <property type="entry name" value="Aamy"/>
    <property type="match status" value="1"/>
</dbReference>
<reference evidence="5" key="2">
    <citation type="submission" date="2014-03" db="EMBL/GenBank/DDBJ databases">
        <title>Candidatus Competibacter-lineage genomes retrieved from metagenomes reveal functional metabolic diversity.</title>
        <authorList>
            <person name="McIlroy S.J."/>
            <person name="Albertsen M."/>
            <person name="Andresen E.K."/>
            <person name="Saunders A.M."/>
            <person name="Kristiansen R."/>
            <person name="Stokholm-Bjerregaard M."/>
            <person name="Nielsen K.L."/>
            <person name="Nielsen P.H."/>
        </authorList>
    </citation>
    <scope>NUCLEOTIDE SEQUENCE</scope>
    <source>
        <strain evidence="5">Run_A_D11</strain>
    </source>
</reference>
<evidence type="ECO:0000313" key="6">
    <source>
        <dbReference type="Proteomes" id="UP000035760"/>
    </source>
</evidence>
<dbReference type="InterPro" id="IPR006047">
    <property type="entry name" value="GH13_cat_dom"/>
</dbReference>
<dbReference type="SUPFAM" id="SSF81296">
    <property type="entry name" value="E set domains"/>
    <property type="match status" value="1"/>
</dbReference>
<dbReference type="AlphaFoldDB" id="W6M6U5"/>
<dbReference type="CDD" id="cd02856">
    <property type="entry name" value="E_set_GDE_Isoamylase_N"/>
    <property type="match status" value="1"/>
</dbReference>
<keyword evidence="2 5" id="KW-0378">Hydrolase</keyword>
<dbReference type="InterPro" id="IPR017853">
    <property type="entry name" value="GH"/>
</dbReference>
<keyword evidence="6" id="KW-1185">Reference proteome</keyword>
<gene>
    <name evidence="5" type="primary">glgX</name>
    <name evidence="5" type="ORF">BN873_30018</name>
</gene>
<protein>
    <submittedName>
        <fullName evidence="5">Glycogen debranching enzyme</fullName>
        <ecNumber evidence="5">3.2.1.-</ecNumber>
    </submittedName>
</protein>
<dbReference type="InterPro" id="IPR011837">
    <property type="entry name" value="Glycogen_debranch_GlgX"/>
</dbReference>
<dbReference type="NCBIfam" id="TIGR02100">
    <property type="entry name" value="glgX_debranch"/>
    <property type="match status" value="1"/>
</dbReference>
<dbReference type="SUPFAM" id="SSF51445">
    <property type="entry name" value="(Trans)glycosidases"/>
    <property type="match status" value="1"/>
</dbReference>
<evidence type="ECO:0000256" key="1">
    <source>
        <dbReference type="ARBA" id="ARBA00008061"/>
    </source>
</evidence>
<dbReference type="Gene3D" id="2.60.40.10">
    <property type="entry name" value="Immunoglobulins"/>
    <property type="match status" value="1"/>
</dbReference>
<dbReference type="GO" id="GO:0004135">
    <property type="term" value="F:amylo-alpha-1,6-glucosidase activity"/>
    <property type="evidence" value="ECO:0007669"/>
    <property type="project" value="InterPro"/>
</dbReference>
<proteinExistence type="inferred from homology"/>
<dbReference type="InterPro" id="IPR014756">
    <property type="entry name" value="Ig_E-set"/>
</dbReference>
<reference evidence="5" key="1">
    <citation type="submission" date="2013-07" db="EMBL/GenBank/DDBJ databases">
        <authorList>
            <person name="McIlroy S."/>
        </authorList>
    </citation>
    <scope>NUCLEOTIDE SEQUENCE [LARGE SCALE GENOMIC DNA]</scope>
    <source>
        <strain evidence="5">Run_A_D11</strain>
    </source>
</reference>
<dbReference type="SUPFAM" id="SSF51011">
    <property type="entry name" value="Glycosyl hydrolase domain"/>
    <property type="match status" value="1"/>
</dbReference>
<evidence type="ECO:0000259" key="4">
    <source>
        <dbReference type="SMART" id="SM00642"/>
    </source>
</evidence>
<evidence type="ECO:0000256" key="3">
    <source>
        <dbReference type="ARBA" id="ARBA00023295"/>
    </source>
</evidence>
<dbReference type="STRING" id="1400863.BN873_30018"/>
<accession>W6M6U5</accession>
<feature type="domain" description="Glycosyl hydrolase family 13 catalytic" evidence="4">
    <location>
        <begin position="168"/>
        <end position="578"/>
    </location>
</feature>
<dbReference type="EC" id="3.2.1.-" evidence="5"/>
<dbReference type="RefSeq" id="WP_048672456.1">
    <property type="nucleotide sequence ID" value="NZ_CBTJ020000036.1"/>
</dbReference>
<dbReference type="InterPro" id="IPR013780">
    <property type="entry name" value="Glyco_hydro_b"/>
</dbReference>
<dbReference type="Pfam" id="PF02922">
    <property type="entry name" value="CBM_48"/>
    <property type="match status" value="1"/>
</dbReference>
<sequence>MKKLTTAVLMGWPYPLGATWDGEGVNFALFSEHAEQVVLCLFDAKGKHEVEQIPLREQTCGVWHGYLSDARPGLLYGYRVHGPYKPELGHRFNPHKLLLDPCAKRIVGQPHWSEAQFGYKVGNRHEDLSFSTRNSAPGMPKCQVVDTAFLWGDDRPPYTPWHDTIIYELHVRGFTLLHPEIPPHMRGTYAGLASEPAIHYLKSLGVTAVELLPVHYFVDERHLIDKKLHNYWGYSPIGYFAPDPRYAATENPVSEFKSMVKTLHSAGIEVLLDVVYNHTAEGNHLGPTLCFRGIDNAVYYRLSPEHPRYTMDYTGCGNTLNTSHPRVIQLVMDSLRYWVQEMHVDGFRFDLAAALARESHGDVDQMGSFMDVMQQDPVLARVKLIAEPWDTGHGGYQVGQFPVTVSEWNGKYRDVVRDYWRGEGGLIGDLAYRLTGSADLYQHNGRRPQASINFITAHDGFTLYDLVSYNHRHNQANLENNQDGDPHNQSWNCGVEGETTDPAIMALRSRQRRNFLATLLLSQGIPMLLAGDEAGRTQKGNNNAYCQDSEISWFNWDLIWLDDNRQLFMFVQRLVQLRREHPTFRRRHFFRGIHGSGVRDILWFNPDGREINDDEWDHDYARCLGLYLPGDGLGDWDRRGHPLQDDDFLMLFNAHHEEIPFVLPIVRGEAFFEVMIDTALPHGYPTNDNQHPAEEPYPVGGRSLVLLRHSRHLDPFTATEPDGDSSVLQASI</sequence>
<dbReference type="Pfam" id="PF00128">
    <property type="entry name" value="Alpha-amylase"/>
    <property type="match status" value="2"/>
</dbReference>
<evidence type="ECO:0000256" key="2">
    <source>
        <dbReference type="ARBA" id="ARBA00022801"/>
    </source>
</evidence>
<dbReference type="InterPro" id="IPR044505">
    <property type="entry name" value="GlgX_Isoamylase_N_E_set"/>
</dbReference>
<dbReference type="Gene3D" id="3.20.20.80">
    <property type="entry name" value="Glycosidases"/>
    <property type="match status" value="1"/>
</dbReference>
<keyword evidence="3 5" id="KW-0326">Glycosidase</keyword>
<dbReference type="CDD" id="cd11326">
    <property type="entry name" value="AmyAc_Glg_debranch"/>
    <property type="match status" value="1"/>
</dbReference>
<organism evidence="5 6">
    <name type="scientific">Candidatus Competibacter denitrificans Run_A_D11</name>
    <dbReference type="NCBI Taxonomy" id="1400863"/>
    <lineage>
        <taxon>Bacteria</taxon>
        <taxon>Pseudomonadati</taxon>
        <taxon>Pseudomonadota</taxon>
        <taxon>Gammaproteobacteria</taxon>
        <taxon>Candidatus Competibacteraceae</taxon>
        <taxon>Candidatus Competibacter</taxon>
    </lineage>
</organism>
<evidence type="ECO:0000313" key="5">
    <source>
        <dbReference type="EMBL" id="CDI02354.1"/>
    </source>
</evidence>
<dbReference type="OrthoDB" id="3236218at2"/>
<dbReference type="InterPro" id="IPR004193">
    <property type="entry name" value="Glyco_hydro_13_N"/>
</dbReference>
<dbReference type="GO" id="GO:0005980">
    <property type="term" value="P:glycogen catabolic process"/>
    <property type="evidence" value="ECO:0007669"/>
    <property type="project" value="InterPro"/>
</dbReference>
<dbReference type="InterPro" id="IPR013783">
    <property type="entry name" value="Ig-like_fold"/>
</dbReference>
<comment type="similarity">
    <text evidence="1">Belongs to the glycosyl hydrolase 13 family.</text>
</comment>
<dbReference type="EMBL" id="CBTJ020000036">
    <property type="protein sequence ID" value="CDI02354.1"/>
    <property type="molecule type" value="Genomic_DNA"/>
</dbReference>
<dbReference type="PANTHER" id="PTHR43002">
    <property type="entry name" value="GLYCOGEN DEBRANCHING ENZYME"/>
    <property type="match status" value="1"/>
</dbReference>